<reference evidence="13" key="2">
    <citation type="submission" date="2012-03" db="EMBL/GenBank/DDBJ databases">
        <title>The complete genome sequence of the pioneer microbe on fresh volcanic deposit, Leptospirillum ferrooxidans strain C2-3.</title>
        <authorList>
            <person name="Fujimura R."/>
            <person name="Sato Y."/>
            <person name="Nishizawa T."/>
            <person name="Nanba K."/>
            <person name="Oshima K."/>
            <person name="Hattori M."/>
            <person name="Kamijo T."/>
            <person name="Ohta H."/>
        </authorList>
    </citation>
    <scope>NUCLEOTIDE SEQUENCE [LARGE SCALE GENOMIC DNA]</scope>
    <source>
        <strain evidence="13">C2-3</strain>
    </source>
</reference>
<evidence type="ECO:0000256" key="9">
    <source>
        <dbReference type="HAMAP-Rule" id="MF_01014"/>
    </source>
</evidence>
<evidence type="ECO:0000256" key="7">
    <source>
        <dbReference type="ARBA" id="ARBA00023102"/>
    </source>
</evidence>
<evidence type="ECO:0000313" key="13">
    <source>
        <dbReference type="Proteomes" id="UP000007382"/>
    </source>
</evidence>
<dbReference type="Proteomes" id="UP000007382">
    <property type="component" value="Chromosome"/>
</dbReference>
<keyword evidence="5 9" id="KW-0963">Cytoplasm</keyword>
<comment type="subcellular location">
    <subcellularLocation>
        <location evidence="2 9 11">Cytoplasm</location>
    </subcellularLocation>
</comment>
<evidence type="ECO:0000256" key="5">
    <source>
        <dbReference type="ARBA" id="ARBA00022490"/>
    </source>
</evidence>
<dbReference type="InterPro" id="IPR011060">
    <property type="entry name" value="RibuloseP-bd_barrel"/>
</dbReference>
<dbReference type="PATRIC" id="fig|1162668.3.peg.2399"/>
<dbReference type="GO" id="GO:0000162">
    <property type="term" value="P:L-tryptophan biosynthetic process"/>
    <property type="evidence" value="ECO:0007669"/>
    <property type="project" value="TreeGrafter"/>
</dbReference>
<feature type="active site" description="Proton acceptor" evidence="9">
    <location>
        <position position="8"/>
    </location>
</feature>
<dbReference type="HAMAP" id="MF_01014">
    <property type="entry name" value="HisA"/>
    <property type="match status" value="1"/>
</dbReference>
<evidence type="ECO:0000256" key="2">
    <source>
        <dbReference type="ARBA" id="ARBA00004496"/>
    </source>
</evidence>
<evidence type="ECO:0000256" key="10">
    <source>
        <dbReference type="RuleBase" id="RU003657"/>
    </source>
</evidence>
<dbReference type="Pfam" id="PF00977">
    <property type="entry name" value="His_biosynth"/>
    <property type="match status" value="1"/>
</dbReference>
<accession>I0IR00</accession>
<name>I0IR00_LEPFC</name>
<evidence type="ECO:0000256" key="11">
    <source>
        <dbReference type="RuleBase" id="RU003658"/>
    </source>
</evidence>
<dbReference type="InterPro" id="IPR006062">
    <property type="entry name" value="His_biosynth"/>
</dbReference>
<dbReference type="InterPro" id="IPR023016">
    <property type="entry name" value="HisA/PriA"/>
</dbReference>
<comment type="catalytic activity">
    <reaction evidence="1 9 11">
        <text>1-(5-phospho-beta-D-ribosyl)-5-[(5-phospho-beta-D-ribosylamino)methylideneamino]imidazole-4-carboxamide = 5-[(5-phospho-1-deoxy-D-ribulos-1-ylimino)methylamino]-1-(5-phospho-beta-D-ribosyl)imidazole-4-carboxamide</text>
        <dbReference type="Rhea" id="RHEA:15469"/>
        <dbReference type="ChEBI" id="CHEBI:58435"/>
        <dbReference type="ChEBI" id="CHEBI:58525"/>
        <dbReference type="EC" id="5.3.1.16"/>
    </reaction>
</comment>
<comment type="similarity">
    <text evidence="4 9 10">Belongs to the HisA/HisF family.</text>
</comment>
<reference evidence="12 13" key="1">
    <citation type="journal article" date="2012" name="J. Bacteriol.">
        <title>Complete Genome Sequence of Leptospirillum ferrooxidans Strain C2-3, Isolated from a Fresh Volcanic Ash Deposit on the Island of Miyake, Japan.</title>
        <authorList>
            <person name="Fujimura R."/>
            <person name="Sato Y."/>
            <person name="Nishizawa T."/>
            <person name="Oshima K."/>
            <person name="Kim S.-W."/>
            <person name="Hattori M."/>
            <person name="Kamijo T."/>
            <person name="Ohta H."/>
        </authorList>
    </citation>
    <scope>NUCLEOTIDE SEQUENCE [LARGE SCALE GENOMIC DNA]</scope>
    <source>
        <strain evidence="12 13">C2-3</strain>
    </source>
</reference>
<evidence type="ECO:0000256" key="3">
    <source>
        <dbReference type="ARBA" id="ARBA00005133"/>
    </source>
</evidence>
<keyword evidence="6 9" id="KW-0028">Amino-acid biosynthesis</keyword>
<dbReference type="HOGENOM" id="CLU_048577_1_1_0"/>
<organism evidence="12 13">
    <name type="scientific">Leptospirillum ferrooxidans (strain C2-3)</name>
    <dbReference type="NCBI Taxonomy" id="1162668"/>
    <lineage>
        <taxon>Bacteria</taxon>
        <taxon>Pseudomonadati</taxon>
        <taxon>Nitrospirota</taxon>
        <taxon>Nitrospiria</taxon>
        <taxon>Nitrospirales</taxon>
        <taxon>Nitrospiraceae</taxon>
        <taxon>Leptospirillum</taxon>
    </lineage>
</organism>
<feature type="active site" description="Proton donor" evidence="9">
    <location>
        <position position="129"/>
    </location>
</feature>
<dbReference type="RefSeq" id="WP_014450183.1">
    <property type="nucleotide sequence ID" value="NC_017094.1"/>
</dbReference>
<protein>
    <recommendedName>
        <fullName evidence="9 11">1-(5-phosphoribosyl)-5-[(5-phosphoribosylamino)methylideneamino] imidazole-4-carboxamide isomerase</fullName>
        <ecNumber evidence="9 11">5.3.1.16</ecNumber>
    </recommendedName>
    <alternativeName>
        <fullName evidence="9">Phosphoribosylformimino-5-aminoimidazole carboxamide ribotide isomerase</fullName>
    </alternativeName>
</protein>
<dbReference type="Gene3D" id="3.20.20.70">
    <property type="entry name" value="Aldolase class I"/>
    <property type="match status" value="1"/>
</dbReference>
<dbReference type="GO" id="GO:0000105">
    <property type="term" value="P:L-histidine biosynthetic process"/>
    <property type="evidence" value="ECO:0007669"/>
    <property type="project" value="UniProtKB-UniRule"/>
</dbReference>
<dbReference type="NCBIfam" id="TIGR00007">
    <property type="entry name" value="1-(5-phosphoribosyl)-5-[(5-phosphoribosylamino)methylideneamino]imidazole-4-carboxamide isomerase"/>
    <property type="match status" value="1"/>
</dbReference>
<dbReference type="SUPFAM" id="SSF51366">
    <property type="entry name" value="Ribulose-phoshate binding barrel"/>
    <property type="match status" value="1"/>
</dbReference>
<dbReference type="KEGG" id="lfc:LFE_2025"/>
<evidence type="ECO:0000256" key="4">
    <source>
        <dbReference type="ARBA" id="ARBA00009667"/>
    </source>
</evidence>
<dbReference type="OrthoDB" id="9807749at2"/>
<proteinExistence type="inferred from homology"/>
<dbReference type="GO" id="GO:0005737">
    <property type="term" value="C:cytoplasm"/>
    <property type="evidence" value="ECO:0007669"/>
    <property type="project" value="UniProtKB-SubCell"/>
</dbReference>
<evidence type="ECO:0000256" key="8">
    <source>
        <dbReference type="ARBA" id="ARBA00023235"/>
    </source>
</evidence>
<evidence type="ECO:0000256" key="6">
    <source>
        <dbReference type="ARBA" id="ARBA00022605"/>
    </source>
</evidence>
<evidence type="ECO:0000256" key="1">
    <source>
        <dbReference type="ARBA" id="ARBA00000901"/>
    </source>
</evidence>
<evidence type="ECO:0000313" key="12">
    <source>
        <dbReference type="EMBL" id="BAM07699.1"/>
    </source>
</evidence>
<sequence>MKLYPAIDIRNGHVVRLTQGDFSRETVYAEDPVQMAAQFKAAGATHLHVVDLDGAREGSPVNIAIISSIVRIFDGFVQTGGGIRSPEIAQNYLDAGVSRLILGTSALTDPFFLKKMVELHQDCFYVGVDVKDGAIALRGWLSVDTRDPLEVMVRLAEEGVRGFVYTDISRDGLLSGPNFDRTEEVRHSVRVPVIASGGVTSLMDLQQLRERGIDGAIVGRALYTGDMNLSEALSLLQGRS</sequence>
<dbReference type="EMBL" id="AP012342">
    <property type="protein sequence ID" value="BAM07699.1"/>
    <property type="molecule type" value="Genomic_DNA"/>
</dbReference>
<dbReference type="FunFam" id="3.20.20.70:FF:000009">
    <property type="entry name" value="1-(5-phosphoribosyl)-5-[(5-phosphoribosylamino)methylideneamino] imidazole-4-carboxamide isomerase"/>
    <property type="match status" value="1"/>
</dbReference>
<dbReference type="PANTHER" id="PTHR43090:SF2">
    <property type="entry name" value="1-(5-PHOSPHORIBOSYL)-5-[(5-PHOSPHORIBOSYLAMINO)METHYLIDENEAMINO] IMIDAZOLE-4-CARBOXAMIDE ISOMERASE"/>
    <property type="match status" value="1"/>
</dbReference>
<dbReference type="InterPro" id="IPR006063">
    <property type="entry name" value="HisA_bact_arch"/>
</dbReference>
<dbReference type="CDD" id="cd04732">
    <property type="entry name" value="HisA"/>
    <property type="match status" value="1"/>
</dbReference>
<dbReference type="eggNOG" id="COG0106">
    <property type="taxonomic scope" value="Bacteria"/>
</dbReference>
<dbReference type="STRING" id="1162668.LFE_2025"/>
<dbReference type="EC" id="5.3.1.16" evidence="9 11"/>
<dbReference type="UniPathway" id="UPA00031">
    <property type="reaction ID" value="UER00009"/>
</dbReference>
<dbReference type="AlphaFoldDB" id="I0IR00"/>
<dbReference type="InterPro" id="IPR044524">
    <property type="entry name" value="Isoase_HisA-like"/>
</dbReference>
<comment type="pathway">
    <text evidence="3 9 11">Amino-acid biosynthesis; L-histidine biosynthesis; L-histidine from 5-phospho-alpha-D-ribose 1-diphosphate: step 4/9.</text>
</comment>
<gene>
    <name evidence="9" type="primary">hisA</name>
    <name evidence="12" type="ordered locus">LFE_2025</name>
</gene>
<dbReference type="InterPro" id="IPR013785">
    <property type="entry name" value="Aldolase_TIM"/>
</dbReference>
<keyword evidence="8 9" id="KW-0413">Isomerase</keyword>
<keyword evidence="7 9" id="KW-0368">Histidine biosynthesis</keyword>
<keyword evidence="13" id="KW-1185">Reference proteome</keyword>
<dbReference type="PANTHER" id="PTHR43090">
    <property type="entry name" value="1-(5-PHOSPHORIBOSYL)-5-[(5-PHOSPHORIBOSYLAMINO)METHYLIDENEAMINO] IMIDAZOLE-4-CARBOXAMIDE ISOMERASE"/>
    <property type="match status" value="1"/>
</dbReference>
<dbReference type="GO" id="GO:0003949">
    <property type="term" value="F:1-(5-phosphoribosyl)-5-[(5-phosphoribosylamino)methylideneamino]imidazole-4-carboxamide isomerase activity"/>
    <property type="evidence" value="ECO:0007669"/>
    <property type="project" value="UniProtKB-UniRule"/>
</dbReference>